<keyword evidence="2" id="KW-1185">Reference proteome</keyword>
<reference evidence="1 2" key="1">
    <citation type="submission" date="2020-08" db="EMBL/GenBank/DDBJ databases">
        <title>Genomic Encyclopedia of Type Strains, Phase IV (KMG-IV): sequencing the most valuable type-strain genomes for metagenomic binning, comparative biology and taxonomic classification.</title>
        <authorList>
            <person name="Goeker M."/>
        </authorList>
    </citation>
    <scope>NUCLEOTIDE SEQUENCE [LARGE SCALE GENOMIC DNA]</scope>
    <source>
        <strain evidence="1 2">DSM 103725</strain>
    </source>
</reference>
<accession>A0A7X0H8N7</accession>
<dbReference type="EMBL" id="JACHGY010000001">
    <property type="protein sequence ID" value="MBB6431276.1"/>
    <property type="molecule type" value="Genomic_DNA"/>
</dbReference>
<protein>
    <submittedName>
        <fullName evidence="1">Uncharacterized protein</fullName>
    </submittedName>
</protein>
<evidence type="ECO:0000313" key="2">
    <source>
        <dbReference type="Proteomes" id="UP000541810"/>
    </source>
</evidence>
<name>A0A7X0H8N7_9BACT</name>
<proteinExistence type="predicted"/>
<comment type="caution">
    <text evidence="1">The sequence shown here is derived from an EMBL/GenBank/DDBJ whole genome shotgun (WGS) entry which is preliminary data.</text>
</comment>
<sequence>MMGPEQFNDTNAKSIKIQKSESNINLIILPEVSLYPSTR</sequence>
<dbReference type="AlphaFoldDB" id="A0A7X0H8N7"/>
<dbReference type="Proteomes" id="UP000541810">
    <property type="component" value="Unassembled WGS sequence"/>
</dbReference>
<evidence type="ECO:0000313" key="1">
    <source>
        <dbReference type="EMBL" id="MBB6431276.1"/>
    </source>
</evidence>
<organism evidence="1 2">
    <name type="scientific">Algisphaera agarilytica</name>
    <dbReference type="NCBI Taxonomy" id="1385975"/>
    <lineage>
        <taxon>Bacteria</taxon>
        <taxon>Pseudomonadati</taxon>
        <taxon>Planctomycetota</taxon>
        <taxon>Phycisphaerae</taxon>
        <taxon>Phycisphaerales</taxon>
        <taxon>Phycisphaeraceae</taxon>
        <taxon>Algisphaera</taxon>
    </lineage>
</organism>
<gene>
    <name evidence="1" type="ORF">HNQ40_003082</name>
</gene>